<dbReference type="InterPro" id="IPR014942">
    <property type="entry name" value="AbiEii"/>
</dbReference>
<name>A0ABV5XCD6_9NOCA</name>
<organism evidence="1 2">
    <name type="scientific">Rhodococcus baikonurensis</name>
    <dbReference type="NCBI Taxonomy" id="172041"/>
    <lineage>
        <taxon>Bacteria</taxon>
        <taxon>Bacillati</taxon>
        <taxon>Actinomycetota</taxon>
        <taxon>Actinomycetes</taxon>
        <taxon>Mycobacteriales</taxon>
        <taxon>Nocardiaceae</taxon>
        <taxon>Rhodococcus</taxon>
        <taxon>Rhodococcus erythropolis group</taxon>
    </lineage>
</organism>
<evidence type="ECO:0000313" key="1">
    <source>
        <dbReference type="EMBL" id="MFB9779671.1"/>
    </source>
</evidence>
<dbReference type="Pfam" id="PF08843">
    <property type="entry name" value="AbiEii"/>
    <property type="match status" value="1"/>
</dbReference>
<sequence length="314" mass="34624">MAVAKDYWVCEALRAVVAHAADDLVFKGGTSLEKMRLVQRFSEDLDLLVTGRYGNKRATERALKRMCEAAADAIPGAVALKPDNGSGGEKGAEGTDDSFWRKVYIEVPLAPELDVMGIADPTRIMLELGQAGGPTPTQMMPVTSLLGRELEAAGVPIAAYPDLASFEVRMLHPGRTLIEKLLRMNNFVARTRSGRGQADGWSRIGRQLYDVWALLGDRTVRELLSDKETARAIVRDCIVVSQAYPLPDEEPPVGGFAASEIFSREWRHSGVLRVEHEKAMRGLYYGVDAPSFDVVLDRVEEHRSLLDVNISDRT</sequence>
<proteinExistence type="predicted"/>
<evidence type="ECO:0000313" key="2">
    <source>
        <dbReference type="Proteomes" id="UP001589587"/>
    </source>
</evidence>
<dbReference type="Proteomes" id="UP001589587">
    <property type="component" value="Unassembled WGS sequence"/>
</dbReference>
<protein>
    <submittedName>
        <fullName evidence="1">Nucleotidyl transferase AbiEii/AbiGii toxin family protein</fullName>
    </submittedName>
</protein>
<keyword evidence="2" id="KW-1185">Reference proteome</keyword>
<keyword evidence="1" id="KW-0808">Transferase</keyword>
<reference evidence="1 2" key="1">
    <citation type="submission" date="2024-09" db="EMBL/GenBank/DDBJ databases">
        <authorList>
            <person name="Sun Q."/>
            <person name="Mori K."/>
        </authorList>
    </citation>
    <scope>NUCLEOTIDE SEQUENCE [LARGE SCALE GENOMIC DNA]</scope>
    <source>
        <strain evidence="1 2">JCM 11411</strain>
    </source>
</reference>
<dbReference type="GO" id="GO:0016740">
    <property type="term" value="F:transferase activity"/>
    <property type="evidence" value="ECO:0007669"/>
    <property type="project" value="UniProtKB-KW"/>
</dbReference>
<gene>
    <name evidence="1" type="ORF">ACFFQ6_08250</name>
</gene>
<dbReference type="Gene3D" id="3.10.450.620">
    <property type="entry name" value="JHP933, nucleotidyltransferase-like core domain"/>
    <property type="match status" value="1"/>
</dbReference>
<comment type="caution">
    <text evidence="1">The sequence shown here is derived from an EMBL/GenBank/DDBJ whole genome shotgun (WGS) entry which is preliminary data.</text>
</comment>
<dbReference type="EMBL" id="JBHMAS010000010">
    <property type="protein sequence ID" value="MFB9779671.1"/>
    <property type="molecule type" value="Genomic_DNA"/>
</dbReference>
<accession>A0ABV5XCD6</accession>